<dbReference type="GO" id="GO:0030345">
    <property type="term" value="F:structural constituent of tooth enamel"/>
    <property type="evidence" value="ECO:0007669"/>
    <property type="project" value="TreeGrafter"/>
</dbReference>
<dbReference type="SMART" id="SM00818">
    <property type="entry name" value="Amelogenin"/>
    <property type="match status" value="1"/>
</dbReference>
<dbReference type="Pfam" id="PF02948">
    <property type="entry name" value="Amelogenin"/>
    <property type="match status" value="1"/>
</dbReference>
<accession>A0A974DI11</accession>
<dbReference type="GO" id="GO:0070166">
    <property type="term" value="P:enamel mineralization"/>
    <property type="evidence" value="ECO:0007669"/>
    <property type="project" value="TreeGrafter"/>
</dbReference>
<keyword evidence="4" id="KW-0272">Extracellular matrix</keyword>
<dbReference type="PANTHER" id="PTHR46794:SF2">
    <property type="entry name" value="AMELOGENIN, X ISOFORM"/>
    <property type="match status" value="1"/>
</dbReference>
<dbReference type="Proteomes" id="UP000694892">
    <property type="component" value="Chromosome 2S"/>
</dbReference>
<reference evidence="8" key="1">
    <citation type="journal article" date="2016" name="Nature">
        <title>Genome evolution in the allotetraploid frog Xenopus laevis.</title>
        <authorList>
            <person name="Session A.M."/>
            <person name="Uno Y."/>
            <person name="Kwon T."/>
            <person name="Chapman J.A."/>
            <person name="Toyoda A."/>
            <person name="Takahashi S."/>
            <person name="Fukui A."/>
            <person name="Hikosaka A."/>
            <person name="Suzuki A."/>
            <person name="Kondo M."/>
            <person name="van Heeringen S.J."/>
            <person name="Quigley I."/>
            <person name="Heinz S."/>
            <person name="Ogino H."/>
            <person name="Ochi H."/>
            <person name="Hellsten U."/>
            <person name="Lyons J.B."/>
            <person name="Simakov O."/>
            <person name="Putnam N."/>
            <person name="Stites J."/>
            <person name="Kuroki Y."/>
            <person name="Tanaka T."/>
            <person name="Michiue T."/>
            <person name="Watanabe M."/>
            <person name="Bogdanovic O."/>
            <person name="Lister R."/>
            <person name="Georgiou G."/>
            <person name="Paranjpe S.S."/>
            <person name="van Kruijsbergen I."/>
            <person name="Shu S."/>
            <person name="Carlson J."/>
            <person name="Kinoshita T."/>
            <person name="Ohta Y."/>
            <person name="Mawaribuchi S."/>
            <person name="Jenkins J."/>
            <person name="Grimwood J."/>
            <person name="Schmutz J."/>
            <person name="Mitros T."/>
            <person name="Mozaffari S.V."/>
            <person name="Suzuki Y."/>
            <person name="Haramoto Y."/>
            <person name="Yamamoto T.S."/>
            <person name="Takagi C."/>
            <person name="Heald R."/>
            <person name="Miller K."/>
            <person name="Haudenschild C."/>
            <person name="Kitzman J."/>
            <person name="Nakayama T."/>
            <person name="Izutsu Y."/>
            <person name="Robert J."/>
            <person name="Fortriede J."/>
            <person name="Burns K."/>
            <person name="Lotay V."/>
            <person name="Karimi K."/>
            <person name="Yasuoka Y."/>
            <person name="Dichmann D.S."/>
            <person name="Flajnik M.F."/>
            <person name="Houston D.W."/>
            <person name="Shendure J."/>
            <person name="DuPasquier L."/>
            <person name="Vize P.D."/>
            <person name="Zorn A.M."/>
            <person name="Ito M."/>
            <person name="Marcotte E.M."/>
            <person name="Wallingford J.B."/>
            <person name="Ito Y."/>
            <person name="Asashima M."/>
            <person name="Ueno N."/>
            <person name="Matsuda Y."/>
            <person name="Veenstra G.J."/>
            <person name="Fujiyama A."/>
            <person name="Harland R.M."/>
            <person name="Taira M."/>
            <person name="Rokhsar D.S."/>
        </authorList>
    </citation>
    <scope>NUCLEOTIDE SEQUENCE [LARGE SCALE GENOMIC DNA]</scope>
    <source>
        <strain evidence="8">J</strain>
    </source>
</reference>
<dbReference type="InterPro" id="IPR004116">
    <property type="entry name" value="Amelogenin"/>
</dbReference>
<evidence type="ECO:0000256" key="1">
    <source>
        <dbReference type="ARBA" id="ARBA00004498"/>
    </source>
</evidence>
<organism evidence="7 8">
    <name type="scientific">Xenopus laevis</name>
    <name type="common">African clawed frog</name>
    <dbReference type="NCBI Taxonomy" id="8355"/>
    <lineage>
        <taxon>Eukaryota</taxon>
        <taxon>Metazoa</taxon>
        <taxon>Chordata</taxon>
        <taxon>Craniata</taxon>
        <taxon>Vertebrata</taxon>
        <taxon>Euteleostomi</taxon>
        <taxon>Amphibia</taxon>
        <taxon>Batrachia</taxon>
        <taxon>Anura</taxon>
        <taxon>Pipoidea</taxon>
        <taxon>Pipidae</taxon>
        <taxon>Xenopodinae</taxon>
        <taxon>Xenopus</taxon>
        <taxon>Xenopus</taxon>
    </lineage>
</organism>
<feature type="non-terminal residue" evidence="7">
    <location>
        <position position="1"/>
    </location>
</feature>
<sequence>CSLDKDSLKDRWKDRKGCSFQDLCYFQPSNHRTDQLTKTMRPLVMLTALIGAAFSLPLPPQPQHPGYVNFSYEILSPIKWYQSMMKNQYPNYGYEPVSGWLQSPMIPVPPMMQQQQLPSQNAVPKLPSHHPLLIPQQPLVPVPVHHPLIPLTPQHTHQLKPIYLFNSDGQYPTNTQLLEPSKPDHESQNGQPTFPLHPLPPLVEERPQEPWQEAGNDKQEELGQYVRHKFMISMNIYQKSNLRVVKFLNSNKFDFILSLNAIKSVPLVKFSQFSEHLRRSRGGVVTSDERHFSPSFTVKMMPIDSNG</sequence>
<comment type="subcellular location">
    <subcellularLocation>
        <location evidence="1">Secreted</location>
        <location evidence="1">Extracellular space</location>
        <location evidence="1">Extracellular matrix</location>
    </subcellularLocation>
</comment>
<evidence type="ECO:0000256" key="5">
    <source>
        <dbReference type="ARBA" id="ARBA00022591"/>
    </source>
</evidence>
<evidence type="ECO:0000313" key="8">
    <source>
        <dbReference type="Proteomes" id="UP000694892"/>
    </source>
</evidence>
<keyword evidence="5" id="KW-0091">Biomineralization</keyword>
<comment type="similarity">
    <text evidence="2">Belongs to the amelogenin family.</text>
</comment>
<evidence type="ECO:0000256" key="4">
    <source>
        <dbReference type="ARBA" id="ARBA00022530"/>
    </source>
</evidence>
<evidence type="ECO:0000256" key="6">
    <source>
        <dbReference type="SAM" id="MobiDB-lite"/>
    </source>
</evidence>
<dbReference type="EMBL" id="CM004469">
    <property type="protein sequence ID" value="OCT92409.1"/>
    <property type="molecule type" value="Genomic_DNA"/>
</dbReference>
<evidence type="ECO:0000313" key="7">
    <source>
        <dbReference type="EMBL" id="OCT92409.1"/>
    </source>
</evidence>
<gene>
    <name evidence="7" type="ORF">XELAEV_18015468mg</name>
</gene>
<keyword evidence="3" id="KW-0964">Secreted</keyword>
<protein>
    <submittedName>
        <fullName evidence="7">Uncharacterized protein</fullName>
    </submittedName>
</protein>
<evidence type="ECO:0000256" key="2">
    <source>
        <dbReference type="ARBA" id="ARBA00010383"/>
    </source>
</evidence>
<feature type="region of interest" description="Disordered" evidence="6">
    <location>
        <begin position="173"/>
        <end position="203"/>
    </location>
</feature>
<dbReference type="AlphaFoldDB" id="A0A974DI11"/>
<evidence type="ECO:0000256" key="3">
    <source>
        <dbReference type="ARBA" id="ARBA00022525"/>
    </source>
</evidence>
<proteinExistence type="inferred from homology"/>
<dbReference type="PANTHER" id="PTHR46794">
    <property type="entry name" value="AMELOGENIN, Y ISOFORM"/>
    <property type="match status" value="1"/>
</dbReference>
<name>A0A974DI11_XENLA</name>
<dbReference type="PRINTS" id="PR01757">
    <property type="entry name" value="AMELOGENIN"/>
</dbReference>